<comment type="caution">
    <text evidence="2">The sequence shown here is derived from an EMBL/GenBank/DDBJ whole genome shotgun (WGS) entry which is preliminary data.</text>
</comment>
<feature type="non-terminal residue" evidence="2">
    <location>
        <position position="1"/>
    </location>
</feature>
<gene>
    <name evidence="2" type="ORF">EJB05_43002</name>
</gene>
<proteinExistence type="predicted"/>
<feature type="compositionally biased region" description="Polar residues" evidence="1">
    <location>
        <begin position="50"/>
        <end position="63"/>
    </location>
</feature>
<dbReference type="Gramene" id="TVU09522">
    <property type="protein sequence ID" value="TVU09522"/>
    <property type="gene ID" value="EJB05_43002"/>
</dbReference>
<keyword evidence="3" id="KW-1185">Reference proteome</keyword>
<dbReference type="EMBL" id="RWGY01000039">
    <property type="protein sequence ID" value="TVU09522.1"/>
    <property type="molecule type" value="Genomic_DNA"/>
</dbReference>
<organism evidence="2 3">
    <name type="scientific">Eragrostis curvula</name>
    <name type="common">weeping love grass</name>
    <dbReference type="NCBI Taxonomy" id="38414"/>
    <lineage>
        <taxon>Eukaryota</taxon>
        <taxon>Viridiplantae</taxon>
        <taxon>Streptophyta</taxon>
        <taxon>Embryophyta</taxon>
        <taxon>Tracheophyta</taxon>
        <taxon>Spermatophyta</taxon>
        <taxon>Magnoliopsida</taxon>
        <taxon>Liliopsida</taxon>
        <taxon>Poales</taxon>
        <taxon>Poaceae</taxon>
        <taxon>PACMAD clade</taxon>
        <taxon>Chloridoideae</taxon>
        <taxon>Eragrostideae</taxon>
        <taxon>Eragrostidinae</taxon>
        <taxon>Eragrostis</taxon>
    </lineage>
</organism>
<name>A0A5J9TE13_9POAL</name>
<dbReference type="AlphaFoldDB" id="A0A5J9TE13"/>
<evidence type="ECO:0000313" key="3">
    <source>
        <dbReference type="Proteomes" id="UP000324897"/>
    </source>
</evidence>
<evidence type="ECO:0000256" key="1">
    <source>
        <dbReference type="SAM" id="MobiDB-lite"/>
    </source>
</evidence>
<protein>
    <submittedName>
        <fullName evidence="2">Uncharacterized protein</fullName>
    </submittedName>
</protein>
<sequence length="124" mass="13802">MIGYESRCFHKDEAVAAMFSQSDELNLIIAFCSNKSYGANAGKGAIEHGSSGTTNPQKNSETLQGVKIDDDLKEKIVQGCRCDFLKKMQQSGILPRRLSLNNNSEQHKKLLRVSSLRTVFDLSY</sequence>
<accession>A0A5J9TE13</accession>
<feature type="region of interest" description="Disordered" evidence="1">
    <location>
        <begin position="43"/>
        <end position="64"/>
    </location>
</feature>
<reference evidence="2 3" key="1">
    <citation type="journal article" date="2019" name="Sci. Rep.">
        <title>A high-quality genome of Eragrostis curvula grass provides insights into Poaceae evolution and supports new strategies to enhance forage quality.</title>
        <authorList>
            <person name="Carballo J."/>
            <person name="Santos B.A.C.M."/>
            <person name="Zappacosta D."/>
            <person name="Garbus I."/>
            <person name="Selva J.P."/>
            <person name="Gallo C.A."/>
            <person name="Diaz A."/>
            <person name="Albertini E."/>
            <person name="Caccamo M."/>
            <person name="Echenique V."/>
        </authorList>
    </citation>
    <scope>NUCLEOTIDE SEQUENCE [LARGE SCALE GENOMIC DNA]</scope>
    <source>
        <strain evidence="3">cv. Victoria</strain>
        <tissue evidence="2">Leaf</tissue>
    </source>
</reference>
<evidence type="ECO:0000313" key="2">
    <source>
        <dbReference type="EMBL" id="TVU09522.1"/>
    </source>
</evidence>
<dbReference type="Proteomes" id="UP000324897">
    <property type="component" value="Chromosome 3"/>
</dbReference>